<keyword evidence="3" id="KW-1185">Reference proteome</keyword>
<organism evidence="2 3">
    <name type="scientific">Azospirillum rugosum</name>
    <dbReference type="NCBI Taxonomy" id="416170"/>
    <lineage>
        <taxon>Bacteria</taxon>
        <taxon>Pseudomonadati</taxon>
        <taxon>Pseudomonadota</taxon>
        <taxon>Alphaproteobacteria</taxon>
        <taxon>Rhodospirillales</taxon>
        <taxon>Azospirillaceae</taxon>
        <taxon>Azospirillum</taxon>
    </lineage>
</organism>
<comment type="caution">
    <text evidence="2">The sequence shown here is derived from an EMBL/GenBank/DDBJ whole genome shotgun (WGS) entry which is preliminary data.</text>
</comment>
<evidence type="ECO:0000259" key="1">
    <source>
        <dbReference type="Pfam" id="PF14417"/>
    </source>
</evidence>
<protein>
    <recommendedName>
        <fullName evidence="1">MEDS domain-containing protein</fullName>
    </recommendedName>
</protein>
<feature type="domain" description="MEDS" evidence="1">
    <location>
        <begin position="19"/>
        <end position="179"/>
    </location>
</feature>
<dbReference type="Pfam" id="PF14417">
    <property type="entry name" value="MEDS"/>
    <property type="match status" value="1"/>
</dbReference>
<dbReference type="EMBL" id="JAGINP010000024">
    <property type="protein sequence ID" value="MBP2295720.1"/>
    <property type="molecule type" value="Genomic_DNA"/>
</dbReference>
<dbReference type="RefSeq" id="WP_209770324.1">
    <property type="nucleotide sequence ID" value="NZ_JAGINP010000024.1"/>
</dbReference>
<evidence type="ECO:0000313" key="3">
    <source>
        <dbReference type="Proteomes" id="UP000781958"/>
    </source>
</evidence>
<name>A0ABS4SWF6_9PROT</name>
<sequence>MRKPPAPIPFAGSTLDRTRHVCAFFNSEDEEYRVLLPFIKDGFACGDKAVHIVNPGRHHGHLRRLASVGIDVADAQRRDQLELRTTDETYLRDGRFDQDRMLAAFERMASGNAGGTYGPSRIICQMEWACEDRSHLDDLVEFEARVNDVWSRHDDAVICVYDLAKFGGATVIDIMRTHPMIIIGGILQENPFFVPPQDFLREIRERRAR</sequence>
<evidence type="ECO:0000313" key="2">
    <source>
        <dbReference type="EMBL" id="MBP2295720.1"/>
    </source>
</evidence>
<gene>
    <name evidence="2" type="ORF">J2851_005533</name>
</gene>
<dbReference type="InterPro" id="IPR025847">
    <property type="entry name" value="MEDS_domain"/>
</dbReference>
<dbReference type="Proteomes" id="UP000781958">
    <property type="component" value="Unassembled WGS sequence"/>
</dbReference>
<proteinExistence type="predicted"/>
<reference evidence="2 3" key="1">
    <citation type="submission" date="2021-03" db="EMBL/GenBank/DDBJ databases">
        <title>Genomic Encyclopedia of Type Strains, Phase III (KMG-III): the genomes of soil and plant-associated and newly described type strains.</title>
        <authorList>
            <person name="Whitman W."/>
        </authorList>
    </citation>
    <scope>NUCLEOTIDE SEQUENCE [LARGE SCALE GENOMIC DNA]</scope>
    <source>
        <strain evidence="2 3">IMMIB AFH-6</strain>
    </source>
</reference>
<accession>A0ABS4SWF6</accession>